<dbReference type="InterPro" id="IPR042206">
    <property type="entry name" value="CRISPR-assoc_Cas1_C"/>
</dbReference>
<accession>A0A0R2JLF1</accession>
<keyword evidence="2" id="KW-0479">Metal-binding</keyword>
<keyword evidence="4" id="KW-0378">Hydrolase</keyword>
<dbReference type="InterPro" id="IPR019855">
    <property type="entry name" value="CRISPR-assoc_Cas1_NMENI"/>
</dbReference>
<evidence type="ECO:0000256" key="2">
    <source>
        <dbReference type="ARBA" id="ARBA00022723"/>
    </source>
</evidence>
<dbReference type="GO" id="GO:0051607">
    <property type="term" value="P:defense response to virus"/>
    <property type="evidence" value="ECO:0007669"/>
    <property type="project" value="UniProtKB-KW"/>
</dbReference>
<gene>
    <name evidence="10" type="ORF">IV73_GL000097</name>
</gene>
<dbReference type="GO" id="GO:0016787">
    <property type="term" value="F:hydrolase activity"/>
    <property type="evidence" value="ECO:0007669"/>
    <property type="project" value="UniProtKB-KW"/>
</dbReference>
<dbReference type="STRING" id="1616.IV73_GL000097"/>
<evidence type="ECO:0000313" key="11">
    <source>
        <dbReference type="Proteomes" id="UP000051655"/>
    </source>
</evidence>
<organism evidence="10 11">
    <name type="scientific">Weissella kandleri</name>
    <dbReference type="NCBI Taxonomy" id="1616"/>
    <lineage>
        <taxon>Bacteria</taxon>
        <taxon>Bacillati</taxon>
        <taxon>Bacillota</taxon>
        <taxon>Bacilli</taxon>
        <taxon>Lactobacillales</taxon>
        <taxon>Lactobacillaceae</taxon>
        <taxon>Weissella</taxon>
    </lineage>
</organism>
<dbReference type="InterPro" id="IPR050646">
    <property type="entry name" value="Cas1"/>
</dbReference>
<reference evidence="10 11" key="1">
    <citation type="journal article" date="2015" name="Genome Announc.">
        <title>Expanding the biotechnology potential of lactobacilli through comparative genomics of 213 strains and associated genera.</title>
        <authorList>
            <person name="Sun Z."/>
            <person name="Harris H.M."/>
            <person name="McCann A."/>
            <person name="Guo C."/>
            <person name="Argimon S."/>
            <person name="Zhang W."/>
            <person name="Yang X."/>
            <person name="Jeffery I.B."/>
            <person name="Cooney J.C."/>
            <person name="Kagawa T.F."/>
            <person name="Liu W."/>
            <person name="Song Y."/>
            <person name="Salvetti E."/>
            <person name="Wrobel A."/>
            <person name="Rasinkangas P."/>
            <person name="Parkhill J."/>
            <person name="Rea M.C."/>
            <person name="O'Sullivan O."/>
            <person name="Ritari J."/>
            <person name="Douillard F.P."/>
            <person name="Paul Ross R."/>
            <person name="Yang R."/>
            <person name="Briner A.E."/>
            <person name="Felis G.E."/>
            <person name="de Vos W.M."/>
            <person name="Barrangou R."/>
            <person name="Klaenhammer T.R."/>
            <person name="Caufield P.W."/>
            <person name="Cui Y."/>
            <person name="Zhang H."/>
            <person name="O'Toole P.W."/>
        </authorList>
    </citation>
    <scope>NUCLEOTIDE SEQUENCE [LARGE SCALE GENOMIC DNA]</scope>
    <source>
        <strain evidence="10 11">DSM 20593</strain>
    </source>
</reference>
<dbReference type="EMBL" id="JQBP01000001">
    <property type="protein sequence ID" value="KRN75612.1"/>
    <property type="molecule type" value="Genomic_DNA"/>
</dbReference>
<dbReference type="Gene3D" id="1.20.120.920">
    <property type="entry name" value="CRISPR-associated endonuclease Cas1, C-terminal domain"/>
    <property type="match status" value="1"/>
</dbReference>
<evidence type="ECO:0000256" key="7">
    <source>
        <dbReference type="ARBA" id="ARBA00023125"/>
    </source>
</evidence>
<dbReference type="GO" id="GO:0043571">
    <property type="term" value="P:maintenance of CRISPR repeat elements"/>
    <property type="evidence" value="ECO:0007669"/>
    <property type="project" value="InterPro"/>
</dbReference>
<name>A0A0R2JLF1_9LACO</name>
<dbReference type="AlphaFoldDB" id="A0A0R2JLF1"/>
<evidence type="ECO:0000256" key="4">
    <source>
        <dbReference type="ARBA" id="ARBA00022801"/>
    </source>
</evidence>
<dbReference type="GO" id="GO:0046872">
    <property type="term" value="F:metal ion binding"/>
    <property type="evidence" value="ECO:0007669"/>
    <property type="project" value="UniProtKB-KW"/>
</dbReference>
<keyword evidence="6" id="KW-0051">Antiviral defense</keyword>
<evidence type="ECO:0000256" key="9">
    <source>
        <dbReference type="ARBA" id="ARBA00038592"/>
    </source>
</evidence>
<dbReference type="GO" id="GO:0003677">
    <property type="term" value="F:DNA binding"/>
    <property type="evidence" value="ECO:0007669"/>
    <property type="project" value="UniProtKB-KW"/>
</dbReference>
<keyword evidence="3" id="KW-0255">Endonuclease</keyword>
<comment type="caution">
    <text evidence="10">The sequence shown here is derived from an EMBL/GenBank/DDBJ whole genome shotgun (WGS) entry which is preliminary data.</text>
</comment>
<keyword evidence="7" id="KW-0238">DNA-binding</keyword>
<dbReference type="PATRIC" id="fig|1616.3.peg.97"/>
<evidence type="ECO:0000256" key="1">
    <source>
        <dbReference type="ARBA" id="ARBA00022722"/>
    </source>
</evidence>
<sequence length="271" mass="31201">MNLILVKTNEDIIKIPVDDINILIFETPQIVITGVAIMEMVKRNVRIIFSNHKGMPVGEVNSYYGNAKRNLNIKEQIDWSGSKKGRLWQIVVKEKLLQQKLNLQGCNLDTTGFDDLINDTQLGDQTNREAVGARMYFRRLYGNNFVRQDMDNDLNIKLNYGYQILLAAVTREINHFGYLTELGIHHDNATNEYNLASDLMEPLRPLIDRIVYNDLEIEFNTAFKIKMVNVLNQEIKFNHKSMLVATAVHDMVRLELQALSEDGEIELGFEL</sequence>
<keyword evidence="8" id="KW-0464">Manganese</keyword>
<evidence type="ECO:0000256" key="3">
    <source>
        <dbReference type="ARBA" id="ARBA00022759"/>
    </source>
</evidence>
<dbReference type="Proteomes" id="UP000051655">
    <property type="component" value="Unassembled WGS sequence"/>
</dbReference>
<evidence type="ECO:0000313" key="10">
    <source>
        <dbReference type="EMBL" id="KRN75612.1"/>
    </source>
</evidence>
<comment type="subunit">
    <text evidence="9">Homodimer, forms a heterotetramer with a Cas2 homodimer.</text>
</comment>
<dbReference type="Pfam" id="PF01867">
    <property type="entry name" value="Cas_Cas1"/>
    <property type="match status" value="1"/>
</dbReference>
<keyword evidence="5" id="KW-0460">Magnesium</keyword>
<dbReference type="NCBIfam" id="TIGR03639">
    <property type="entry name" value="cas1_NMENI"/>
    <property type="match status" value="1"/>
</dbReference>
<dbReference type="GO" id="GO:0004520">
    <property type="term" value="F:DNA endonuclease activity"/>
    <property type="evidence" value="ECO:0007669"/>
    <property type="project" value="InterPro"/>
</dbReference>
<keyword evidence="1" id="KW-0540">Nuclease</keyword>
<proteinExistence type="predicted"/>
<evidence type="ECO:0000256" key="8">
    <source>
        <dbReference type="ARBA" id="ARBA00023211"/>
    </source>
</evidence>
<evidence type="ECO:0000256" key="5">
    <source>
        <dbReference type="ARBA" id="ARBA00022842"/>
    </source>
</evidence>
<dbReference type="PANTHER" id="PTHR34353:SF2">
    <property type="entry name" value="CRISPR-ASSOCIATED ENDONUCLEASE CAS1 1"/>
    <property type="match status" value="1"/>
</dbReference>
<evidence type="ECO:0000256" key="6">
    <source>
        <dbReference type="ARBA" id="ARBA00023118"/>
    </source>
</evidence>
<dbReference type="PANTHER" id="PTHR34353">
    <property type="entry name" value="CRISPR-ASSOCIATED ENDONUCLEASE CAS1 1"/>
    <property type="match status" value="1"/>
</dbReference>
<keyword evidence="11" id="KW-1185">Reference proteome</keyword>
<protein>
    <submittedName>
        <fullName evidence="10">CRISPR-associated protein</fullName>
    </submittedName>
</protein>
<dbReference type="InterPro" id="IPR002729">
    <property type="entry name" value="CRISPR-assoc_Cas1"/>
</dbReference>